<comment type="caution">
    <text evidence="1">The sequence shown here is derived from an EMBL/GenBank/DDBJ whole genome shotgun (WGS) entry which is preliminary data.</text>
</comment>
<proteinExistence type="predicted"/>
<protein>
    <submittedName>
        <fullName evidence="1">Uncharacterized protein</fullName>
    </submittedName>
</protein>
<dbReference type="Proteomes" id="UP001234297">
    <property type="component" value="Chromosome 1"/>
</dbReference>
<keyword evidence="2" id="KW-1185">Reference proteome</keyword>
<accession>A0ACC2MTC8</accession>
<evidence type="ECO:0000313" key="1">
    <source>
        <dbReference type="EMBL" id="KAJ8648878.1"/>
    </source>
</evidence>
<reference evidence="1 2" key="1">
    <citation type="journal article" date="2022" name="Hortic Res">
        <title>A haplotype resolved chromosomal level avocado genome allows analysis of novel avocado genes.</title>
        <authorList>
            <person name="Nath O."/>
            <person name="Fletcher S.J."/>
            <person name="Hayward A."/>
            <person name="Shaw L.M."/>
            <person name="Masouleh A.K."/>
            <person name="Furtado A."/>
            <person name="Henry R.J."/>
            <person name="Mitter N."/>
        </authorList>
    </citation>
    <scope>NUCLEOTIDE SEQUENCE [LARGE SCALE GENOMIC DNA]</scope>
    <source>
        <strain evidence="2">cv. Hass</strain>
    </source>
</reference>
<organism evidence="1 2">
    <name type="scientific">Persea americana</name>
    <name type="common">Avocado</name>
    <dbReference type="NCBI Taxonomy" id="3435"/>
    <lineage>
        <taxon>Eukaryota</taxon>
        <taxon>Viridiplantae</taxon>
        <taxon>Streptophyta</taxon>
        <taxon>Embryophyta</taxon>
        <taxon>Tracheophyta</taxon>
        <taxon>Spermatophyta</taxon>
        <taxon>Magnoliopsida</taxon>
        <taxon>Magnoliidae</taxon>
        <taxon>Laurales</taxon>
        <taxon>Lauraceae</taxon>
        <taxon>Persea</taxon>
    </lineage>
</organism>
<gene>
    <name evidence="1" type="ORF">MRB53_001901</name>
</gene>
<name>A0ACC2MTC8_PERAE</name>
<sequence>MAHLRSEPNKQYQCALLVLLRFQQDQIRFANPNPLSSSSSSTKPDFSGSSSAPQPKTEERSSSPFTVANLYIPIAIHRPILRVFSFFDRTGTSQEVVYIKVLRKMGRIEKLRNVRESMSALFPLSPKMWQEWAKDEASLSDGSAGEGEDGQGEKERKKKKKKKKKKKNGDDADAVGSGGDGVKEKVMHSTLWRWRW</sequence>
<dbReference type="EMBL" id="CM056809">
    <property type="protein sequence ID" value="KAJ8648878.1"/>
    <property type="molecule type" value="Genomic_DNA"/>
</dbReference>
<evidence type="ECO:0000313" key="2">
    <source>
        <dbReference type="Proteomes" id="UP001234297"/>
    </source>
</evidence>